<feature type="domain" description="GH16" evidence="5">
    <location>
        <begin position="612"/>
        <end position="819"/>
    </location>
</feature>
<dbReference type="InterPro" id="IPR027038">
    <property type="entry name" value="RanGap"/>
</dbReference>
<dbReference type="FunFam" id="3.80.10.10:FF:001374">
    <property type="entry name" value="RNI-like superfamily protein"/>
    <property type="match status" value="1"/>
</dbReference>
<dbReference type="InterPro" id="IPR001611">
    <property type="entry name" value="Leu-rich_rpt"/>
</dbReference>
<dbReference type="Proteomes" id="UP000007752">
    <property type="component" value="Chromosome 6"/>
</dbReference>
<dbReference type="PANTHER" id="PTHR24113">
    <property type="entry name" value="RAN GTPASE-ACTIVATING PROTEIN 1"/>
    <property type="match status" value="1"/>
</dbReference>
<dbReference type="PANTHER" id="PTHR24113:SF12">
    <property type="entry name" value="RAN GTPASE-ACTIVATING PROTEIN 1"/>
    <property type="match status" value="1"/>
</dbReference>
<dbReference type="InterPro" id="IPR032675">
    <property type="entry name" value="LRR_dom_sf"/>
</dbReference>
<keyword evidence="2" id="KW-0433">Leucine-rich repeat</keyword>
<feature type="compositionally biased region" description="Low complexity" evidence="4">
    <location>
        <begin position="36"/>
        <end position="49"/>
    </location>
</feature>
<accession>B9FSE8</accession>
<organism evidence="6">
    <name type="scientific">Oryza sativa subsp. japonica</name>
    <name type="common">Rice</name>
    <dbReference type="NCBI Taxonomy" id="39947"/>
    <lineage>
        <taxon>Eukaryota</taxon>
        <taxon>Viridiplantae</taxon>
        <taxon>Streptophyta</taxon>
        <taxon>Embryophyta</taxon>
        <taxon>Tracheophyta</taxon>
        <taxon>Spermatophyta</taxon>
        <taxon>Magnoliopsida</taxon>
        <taxon>Liliopsida</taxon>
        <taxon>Poales</taxon>
        <taxon>Poaceae</taxon>
        <taxon>BOP clade</taxon>
        <taxon>Oryzoideae</taxon>
        <taxon>Oryzeae</taxon>
        <taxon>Oryzinae</taxon>
        <taxon>Oryza</taxon>
        <taxon>Oryza sativa</taxon>
    </lineage>
</organism>
<proteinExistence type="predicted"/>
<dbReference type="SUPFAM" id="SSF52047">
    <property type="entry name" value="RNI-like"/>
    <property type="match status" value="2"/>
</dbReference>
<dbReference type="AlphaFoldDB" id="B9FSE8"/>
<feature type="region of interest" description="Disordered" evidence="4">
    <location>
        <begin position="18"/>
        <end position="50"/>
    </location>
</feature>
<dbReference type="InterPro" id="IPR013320">
    <property type="entry name" value="ConA-like_dom_sf"/>
</dbReference>
<keyword evidence="1" id="KW-0343">GTPase activation</keyword>
<sequence length="873" mass="94204">MESSLLLKPFVLLPSAPRRRHHHHLSLPTPPHRRLPSSSSSSRHASPASYSFAVTRAARELFDGSADRPPGGVRPRGRAPEGVPRGAGGGTTGGGGGGGGQGRLARTVIWRVVQNLLPGKTKDQSSGESTPSGIMWSFAAGSNLSTSASFNAEKESRKNLNKFYKEIRTLKNVNMAGRQFGDEGLFFLAESLAYNKSAEEVDFSGNGITAVGIEAFDGILQINTALKSLNLSGNAIGDEGAKCLSDILVENVGIQKLLLNSTNIGDEGAKAISDMLKKNKTIRTLQLSNNTIEYSGFASIAEALLENNVLRSLFVNGNYGGPLGASSLAKGILGNKTLRELHLHGNGFGNEGVRALMSALSAHKGKITVLDIGNNNITSEGSLHVAEFIKRTKSLLWLSLYMNDISDEGAEKVADALKQNKTISTVDLGGNNIHSKGVSAIAETLKDNSVVTTLELSYNPIGPEGVKALCDVLKFNGKIQTLKLGWCQIGVSGAEFVADCLKYNTTLSTLDLRANGLGDDGAICLARSFKIINESLTSLDLGFNEIRDDGAFALAQALKANEDLAVTSLNLANNFFTKFGQVALSEARDHCSRHGCSSSTSLPIAVLLLAVDSVPPAPAPPPAVATVFDDNYVATYGGDGYHLVNQGTQISLTLDKSSGAGFRSKLMYGSGFFHMRIKVPAGYTAGVVTAYYLASEPDWDVQDEVDFEFLGDKDGNPITLQTNVFVGGHGDREQRLRLWFDPAADFHDYSILWNPFHLVIFVDETPVRVLKNLTSRGPEFEFPAKPMRPRGSVWDASDWATDGGRTKVDWARAPFTAAFQGLRRRRLRRRRRRRRQLGRLRVAGHVVVERRRVQEADGGAAGGVRWREGEPDL</sequence>
<feature type="compositionally biased region" description="Gly residues" evidence="4">
    <location>
        <begin position="85"/>
        <end position="102"/>
    </location>
</feature>
<gene>
    <name evidence="6" type="ORF">OsJ_20746</name>
</gene>
<dbReference type="PROSITE" id="PS51762">
    <property type="entry name" value="GH16_2"/>
    <property type="match status" value="1"/>
</dbReference>
<evidence type="ECO:0000256" key="4">
    <source>
        <dbReference type="SAM" id="MobiDB-lite"/>
    </source>
</evidence>
<reference evidence="6" key="1">
    <citation type="journal article" date="2005" name="PLoS Biol.">
        <title>The genomes of Oryza sativa: a history of duplications.</title>
        <authorList>
            <person name="Yu J."/>
            <person name="Wang J."/>
            <person name="Lin W."/>
            <person name="Li S."/>
            <person name="Li H."/>
            <person name="Zhou J."/>
            <person name="Ni P."/>
            <person name="Dong W."/>
            <person name="Hu S."/>
            <person name="Zeng C."/>
            <person name="Zhang J."/>
            <person name="Zhang Y."/>
            <person name="Li R."/>
            <person name="Xu Z."/>
            <person name="Li S."/>
            <person name="Li X."/>
            <person name="Zheng H."/>
            <person name="Cong L."/>
            <person name="Lin L."/>
            <person name="Yin J."/>
            <person name="Geng J."/>
            <person name="Li G."/>
            <person name="Shi J."/>
            <person name="Liu J."/>
            <person name="Lv H."/>
            <person name="Li J."/>
            <person name="Wang J."/>
            <person name="Deng Y."/>
            <person name="Ran L."/>
            <person name="Shi X."/>
            <person name="Wang X."/>
            <person name="Wu Q."/>
            <person name="Li C."/>
            <person name="Ren X."/>
            <person name="Wang J."/>
            <person name="Wang X."/>
            <person name="Li D."/>
            <person name="Liu D."/>
            <person name="Zhang X."/>
            <person name="Ji Z."/>
            <person name="Zhao W."/>
            <person name="Sun Y."/>
            <person name="Zhang Z."/>
            <person name="Bao J."/>
            <person name="Han Y."/>
            <person name="Dong L."/>
            <person name="Ji J."/>
            <person name="Chen P."/>
            <person name="Wu S."/>
            <person name="Liu J."/>
            <person name="Xiao Y."/>
            <person name="Bu D."/>
            <person name="Tan J."/>
            <person name="Yang L."/>
            <person name="Ye C."/>
            <person name="Zhang J."/>
            <person name="Xu J."/>
            <person name="Zhou Y."/>
            <person name="Yu Y."/>
            <person name="Zhang B."/>
            <person name="Zhuang S."/>
            <person name="Wei H."/>
            <person name="Liu B."/>
            <person name="Lei M."/>
            <person name="Yu H."/>
            <person name="Li Y."/>
            <person name="Xu H."/>
            <person name="Wei S."/>
            <person name="He X."/>
            <person name="Fang L."/>
            <person name="Zhang Z."/>
            <person name="Zhang Y."/>
            <person name="Huang X."/>
            <person name="Su Z."/>
            <person name="Tong W."/>
            <person name="Li J."/>
            <person name="Tong Z."/>
            <person name="Li S."/>
            <person name="Ye J."/>
            <person name="Wang L."/>
            <person name="Fang L."/>
            <person name="Lei T."/>
            <person name="Chen C."/>
            <person name="Chen H."/>
            <person name="Xu Z."/>
            <person name="Li H."/>
            <person name="Huang H."/>
            <person name="Zhang F."/>
            <person name="Xu H."/>
            <person name="Li N."/>
            <person name="Zhao C."/>
            <person name="Li S."/>
            <person name="Dong L."/>
            <person name="Huang Y."/>
            <person name="Li L."/>
            <person name="Xi Y."/>
            <person name="Qi Q."/>
            <person name="Li W."/>
            <person name="Zhang B."/>
            <person name="Hu W."/>
            <person name="Zhang Y."/>
            <person name="Tian X."/>
            <person name="Jiao Y."/>
            <person name="Liang X."/>
            <person name="Jin J."/>
            <person name="Gao L."/>
            <person name="Zheng W."/>
            <person name="Hao B."/>
            <person name="Liu S."/>
            <person name="Wang W."/>
            <person name="Yuan L."/>
            <person name="Cao M."/>
            <person name="McDermott J."/>
            <person name="Samudrala R."/>
            <person name="Wang J."/>
            <person name="Wong G.K."/>
            <person name="Yang H."/>
        </authorList>
    </citation>
    <scope>NUCLEOTIDE SEQUENCE [LARGE SCALE GENOMIC DNA]</scope>
</reference>
<dbReference type="EMBL" id="CM000143">
    <property type="protein sequence ID" value="EEE65409.1"/>
    <property type="molecule type" value="Genomic_DNA"/>
</dbReference>
<evidence type="ECO:0000256" key="3">
    <source>
        <dbReference type="ARBA" id="ARBA00022737"/>
    </source>
</evidence>
<dbReference type="GO" id="GO:0005096">
    <property type="term" value="F:GTPase activator activity"/>
    <property type="evidence" value="ECO:0007669"/>
    <property type="project" value="InterPro"/>
</dbReference>
<dbReference type="SMART" id="SM00368">
    <property type="entry name" value="LRR_RI"/>
    <property type="match status" value="13"/>
</dbReference>
<evidence type="ECO:0000313" key="6">
    <source>
        <dbReference type="EMBL" id="EEE65409.1"/>
    </source>
</evidence>
<dbReference type="SMR" id="B9FSE8"/>
<feature type="region of interest" description="Disordered" evidence="4">
    <location>
        <begin position="62"/>
        <end position="103"/>
    </location>
</feature>
<name>B9FSE8_ORYSJ</name>
<dbReference type="GO" id="GO:0005975">
    <property type="term" value="P:carbohydrate metabolic process"/>
    <property type="evidence" value="ECO:0007669"/>
    <property type="project" value="InterPro"/>
</dbReference>
<evidence type="ECO:0000256" key="1">
    <source>
        <dbReference type="ARBA" id="ARBA00022468"/>
    </source>
</evidence>
<reference evidence="6" key="2">
    <citation type="submission" date="2008-12" db="EMBL/GenBank/DDBJ databases">
        <title>Improved gene annotation of the rice (Oryza sativa) genomes.</title>
        <authorList>
            <person name="Wang J."/>
            <person name="Li R."/>
            <person name="Fan W."/>
            <person name="Huang Q."/>
            <person name="Zhang J."/>
            <person name="Zhou Y."/>
            <person name="Hu Y."/>
            <person name="Zi S."/>
            <person name="Li J."/>
            <person name="Ni P."/>
            <person name="Zheng H."/>
            <person name="Zhang Y."/>
            <person name="Zhao M."/>
            <person name="Hao Q."/>
            <person name="McDermott J."/>
            <person name="Samudrala R."/>
            <person name="Kristiansen K."/>
            <person name="Wong G.K.-S."/>
        </authorList>
    </citation>
    <scope>NUCLEOTIDE SEQUENCE</scope>
</reference>
<evidence type="ECO:0000256" key="2">
    <source>
        <dbReference type="ARBA" id="ARBA00022614"/>
    </source>
</evidence>
<dbReference type="InterPro" id="IPR000757">
    <property type="entry name" value="Beta-glucanase-like"/>
</dbReference>
<dbReference type="Pfam" id="PF00722">
    <property type="entry name" value="Glyco_hydro_16"/>
    <property type="match status" value="1"/>
</dbReference>
<feature type="compositionally biased region" description="Basic residues" evidence="4">
    <location>
        <begin position="18"/>
        <end position="35"/>
    </location>
</feature>
<dbReference type="GO" id="GO:0004553">
    <property type="term" value="F:hydrolase activity, hydrolyzing O-glycosyl compounds"/>
    <property type="evidence" value="ECO:0007669"/>
    <property type="project" value="InterPro"/>
</dbReference>
<dbReference type="Pfam" id="PF13516">
    <property type="entry name" value="LRR_6"/>
    <property type="match status" value="12"/>
</dbReference>
<keyword evidence="3" id="KW-0677">Repeat</keyword>
<dbReference type="Gene3D" id="3.80.10.10">
    <property type="entry name" value="Ribonuclease Inhibitor"/>
    <property type="match status" value="4"/>
</dbReference>
<evidence type="ECO:0000259" key="5">
    <source>
        <dbReference type="PROSITE" id="PS51762"/>
    </source>
</evidence>
<protein>
    <recommendedName>
        <fullName evidence="5">GH16 domain-containing protein</fullName>
    </recommendedName>
</protein>
<dbReference type="Gene3D" id="2.60.120.200">
    <property type="match status" value="1"/>
</dbReference>
<dbReference type="SUPFAM" id="SSF49899">
    <property type="entry name" value="Concanavalin A-like lectins/glucanases"/>
    <property type="match status" value="1"/>
</dbReference>